<evidence type="ECO:0000256" key="3">
    <source>
        <dbReference type="ARBA" id="ARBA00022670"/>
    </source>
</evidence>
<feature type="active site" evidence="10 12">
    <location>
        <position position="719"/>
    </location>
</feature>
<evidence type="ECO:0000256" key="4">
    <source>
        <dbReference type="ARBA" id="ARBA00022741"/>
    </source>
</evidence>
<dbReference type="PROSITE" id="PS51786">
    <property type="entry name" value="LON_PROTEOLYTIC"/>
    <property type="match status" value="1"/>
</dbReference>
<keyword evidence="4 10" id="KW-0547">Nucleotide-binding</keyword>
<keyword evidence="19" id="KW-1185">Reference proteome</keyword>
<comment type="subcellular location">
    <subcellularLocation>
        <location evidence="1 10 11">Cytoplasm</location>
    </subcellularLocation>
</comment>
<dbReference type="KEGG" id="copr:Cop2CBH44_06920"/>
<comment type="subunit">
    <text evidence="10 11">Homohexamer. Organized in a ring with a central cavity.</text>
</comment>
<sequence>MTSKYMKNFFNDNNPLEDTEENATTIMPIFTEIEGNPDMECSGVAKTDLPILPLRNMVMYPGVALPVSVGRPKSLQLVKEAYEKKRLIGVTCQKEMSIDNPEYEDLYDIGTVAEIVKILEMPDSSSTVILQGKKRFHLDNLTTLDPYLKGNITLLEDELPVENDKEFEALISAIKELTFKILKTLGEPTRELSFALRNIDNSYYLINFLCSNIPIVAQQKQELLNIGSLKQRAFSLYASLSKEAQLIQIKADIQSKTREDINQQQREHFLQQQIKTIQDELGGSVQEQDILELREKAANKKWDEKVGAVFEKEVKKLERLHPQSPDFSVQYNYLETFVDLPWGEYTKDNFNLKHAQKQLDKDHYGLEKVKERIIEHLAVLKLRGDLKSPIICLYGPPGVGKTSLGKSIAEALKRKYIRISLGGLHDEAEIRGHRRTYIGAMPGRIIQGLLKAGSSNPVFVLDEIDKIGNDFKGDPASALLEVLDPEQNNAFHDNYLDVDYDLSKILFIATANNLNTVSQPLLDRMELIDVSGYIQEEKVEIARRHLVPKQLENHGLNKDDIDIPKKTLDAIVESYTRESGVRELDKKIAKIMRKVARKKASEEEYPHTLTVADLHDYLGVAEYNRDKYEGNEYAGVVTGLAWTAVGGEILFVESSLSKSKGEKLTLTGNLGDVMKESAVIAMQFVKSHAYMLNINEELFDKWSVHIHVPEGAIPKDGPSAGITMVTSIASSFTQRKVRPNLAMTGEITLRGRVLPVGGIKEKILAAKRANIKDIILSIENKKDIEEIRESYLKGLTFHYVRDIKEVLDFALLDEQVKHPIKLD</sequence>
<keyword evidence="2 10" id="KW-0963">Cytoplasm</keyword>
<comment type="similarity">
    <text evidence="10 11 14 15">Belongs to the peptidase S16 family.</text>
</comment>
<evidence type="ECO:0000256" key="6">
    <source>
        <dbReference type="ARBA" id="ARBA00022825"/>
    </source>
</evidence>
<dbReference type="GO" id="GO:0004176">
    <property type="term" value="F:ATP-dependent peptidase activity"/>
    <property type="evidence" value="ECO:0007669"/>
    <property type="project" value="UniProtKB-UniRule"/>
</dbReference>
<reference evidence="19" key="1">
    <citation type="submission" date="2020-07" db="EMBL/GenBank/DDBJ databases">
        <title>Complete genome sequencing of Coprobacter sp. strain 2CBH44.</title>
        <authorList>
            <person name="Sakamoto M."/>
            <person name="Murakami T."/>
            <person name="Mori H."/>
        </authorList>
    </citation>
    <scope>NUCLEOTIDE SEQUENCE [LARGE SCALE GENOMIC DNA]</scope>
    <source>
        <strain evidence="19">2CBH44</strain>
    </source>
</reference>
<comment type="induction">
    <text evidence="10">By heat shock.</text>
</comment>
<evidence type="ECO:0000256" key="8">
    <source>
        <dbReference type="ARBA" id="ARBA00023016"/>
    </source>
</evidence>
<dbReference type="GO" id="GO:0016887">
    <property type="term" value="F:ATP hydrolysis activity"/>
    <property type="evidence" value="ECO:0007669"/>
    <property type="project" value="UniProtKB-UniRule"/>
</dbReference>
<dbReference type="Gene3D" id="3.40.50.300">
    <property type="entry name" value="P-loop containing nucleotide triphosphate hydrolases"/>
    <property type="match status" value="1"/>
</dbReference>
<dbReference type="InterPro" id="IPR020568">
    <property type="entry name" value="Ribosomal_Su5_D2-typ_SF"/>
</dbReference>
<keyword evidence="8 10" id="KW-0346">Stress response</keyword>
<dbReference type="SMART" id="SM00382">
    <property type="entry name" value="AAA"/>
    <property type="match status" value="1"/>
</dbReference>
<keyword evidence="6 10" id="KW-0720">Serine protease</keyword>
<evidence type="ECO:0000256" key="10">
    <source>
        <dbReference type="HAMAP-Rule" id="MF_01973"/>
    </source>
</evidence>
<feature type="active site" evidence="10 12">
    <location>
        <position position="762"/>
    </location>
</feature>
<dbReference type="GO" id="GO:0034605">
    <property type="term" value="P:cellular response to heat"/>
    <property type="evidence" value="ECO:0007669"/>
    <property type="project" value="UniProtKB-UniRule"/>
</dbReference>
<dbReference type="GO" id="GO:0004252">
    <property type="term" value="F:serine-type endopeptidase activity"/>
    <property type="evidence" value="ECO:0007669"/>
    <property type="project" value="UniProtKB-UniRule"/>
</dbReference>
<dbReference type="GO" id="GO:0005524">
    <property type="term" value="F:ATP binding"/>
    <property type="evidence" value="ECO:0007669"/>
    <property type="project" value="UniProtKB-UniRule"/>
</dbReference>
<evidence type="ECO:0000256" key="7">
    <source>
        <dbReference type="ARBA" id="ARBA00022840"/>
    </source>
</evidence>
<dbReference type="NCBIfam" id="TIGR00763">
    <property type="entry name" value="lon"/>
    <property type="match status" value="1"/>
</dbReference>
<dbReference type="PANTHER" id="PTHR10046">
    <property type="entry name" value="ATP DEPENDENT LON PROTEASE FAMILY MEMBER"/>
    <property type="match status" value="1"/>
</dbReference>
<evidence type="ECO:0000256" key="15">
    <source>
        <dbReference type="RuleBase" id="RU000591"/>
    </source>
</evidence>
<dbReference type="SUPFAM" id="SSF52540">
    <property type="entry name" value="P-loop containing nucleoside triphosphate hydrolases"/>
    <property type="match status" value="1"/>
</dbReference>
<dbReference type="InterPro" id="IPR046336">
    <property type="entry name" value="Lon_prtase_N_sf"/>
</dbReference>
<evidence type="ECO:0000256" key="12">
    <source>
        <dbReference type="PIRSR" id="PIRSR001174-1"/>
    </source>
</evidence>
<dbReference type="GO" id="GO:0005737">
    <property type="term" value="C:cytoplasm"/>
    <property type="evidence" value="ECO:0007669"/>
    <property type="project" value="UniProtKB-SubCell"/>
</dbReference>
<gene>
    <name evidence="10 18" type="primary">lon</name>
    <name evidence="18" type="ORF">Cop2CBH44_06920</name>
</gene>
<accession>A0A7G1HRK1</accession>
<dbReference type="FunFam" id="3.40.50.300:FF:000021">
    <property type="entry name" value="Lon protease homolog"/>
    <property type="match status" value="1"/>
</dbReference>
<comment type="catalytic activity">
    <reaction evidence="9 10 11 14">
        <text>Hydrolysis of proteins in presence of ATP.</text>
        <dbReference type="EC" id="3.4.21.53"/>
    </reaction>
</comment>
<evidence type="ECO:0000313" key="18">
    <source>
        <dbReference type="EMBL" id="BCI62339.1"/>
    </source>
</evidence>
<dbReference type="Gene3D" id="1.10.8.60">
    <property type="match status" value="1"/>
</dbReference>
<dbReference type="PIRSF" id="PIRSF001174">
    <property type="entry name" value="Lon_proteas"/>
    <property type="match status" value="1"/>
</dbReference>
<keyword evidence="7 10" id="KW-0067">ATP-binding</keyword>
<dbReference type="SUPFAM" id="SSF54211">
    <property type="entry name" value="Ribosomal protein S5 domain 2-like"/>
    <property type="match status" value="1"/>
</dbReference>
<dbReference type="GO" id="GO:0043565">
    <property type="term" value="F:sequence-specific DNA binding"/>
    <property type="evidence" value="ECO:0007669"/>
    <property type="project" value="UniProtKB-UniRule"/>
</dbReference>
<evidence type="ECO:0000259" key="17">
    <source>
        <dbReference type="PROSITE" id="PS51787"/>
    </source>
</evidence>
<proteinExistence type="evidence at transcript level"/>
<dbReference type="InterPro" id="IPR054594">
    <property type="entry name" value="Lon_lid"/>
</dbReference>
<dbReference type="InterPro" id="IPR015947">
    <property type="entry name" value="PUA-like_sf"/>
</dbReference>
<dbReference type="Gene3D" id="1.20.58.1480">
    <property type="match status" value="1"/>
</dbReference>
<dbReference type="InterPro" id="IPR008268">
    <property type="entry name" value="Peptidase_S16_AS"/>
</dbReference>
<comment type="function">
    <text evidence="10">ATP-dependent serine protease that mediates the selective degradation of mutant and abnormal proteins as well as certain short-lived regulatory proteins. Required for cellular homeostasis and for survival from DNA damage and developmental changes induced by stress. Degrades polypeptides processively to yield small peptide fragments that are 5 to 10 amino acids long. Binds to DNA in a double-stranded, site-specific manner.</text>
</comment>
<dbReference type="InterPro" id="IPR014721">
    <property type="entry name" value="Ribsml_uS5_D2-typ_fold_subgr"/>
</dbReference>
<dbReference type="Pfam" id="PF05362">
    <property type="entry name" value="Lon_C"/>
    <property type="match status" value="1"/>
</dbReference>
<evidence type="ECO:0000256" key="14">
    <source>
        <dbReference type="PROSITE-ProRule" id="PRU01122"/>
    </source>
</evidence>
<evidence type="ECO:0000256" key="1">
    <source>
        <dbReference type="ARBA" id="ARBA00004496"/>
    </source>
</evidence>
<feature type="domain" description="Lon proteolytic" evidence="16">
    <location>
        <begin position="631"/>
        <end position="813"/>
    </location>
</feature>
<evidence type="ECO:0000256" key="11">
    <source>
        <dbReference type="PIRNR" id="PIRNR001174"/>
    </source>
</evidence>
<dbReference type="InterPro" id="IPR003593">
    <property type="entry name" value="AAA+_ATPase"/>
</dbReference>
<name>A0A7G1HRK1_9BACT</name>
<dbReference type="PRINTS" id="PR00830">
    <property type="entry name" value="ENDOLAPTASE"/>
</dbReference>
<dbReference type="Pfam" id="PF00004">
    <property type="entry name" value="AAA"/>
    <property type="match status" value="1"/>
</dbReference>
<evidence type="ECO:0000259" key="16">
    <source>
        <dbReference type="PROSITE" id="PS51786"/>
    </source>
</evidence>
<dbReference type="InterPro" id="IPR027065">
    <property type="entry name" value="Lon_Prtase"/>
</dbReference>
<evidence type="ECO:0000256" key="2">
    <source>
        <dbReference type="ARBA" id="ARBA00022490"/>
    </source>
</evidence>
<organism evidence="18 19">
    <name type="scientific">Coprobacter secundus subsp. similis</name>
    <dbReference type="NCBI Taxonomy" id="2751153"/>
    <lineage>
        <taxon>Bacteria</taxon>
        <taxon>Pseudomonadati</taxon>
        <taxon>Bacteroidota</taxon>
        <taxon>Bacteroidia</taxon>
        <taxon>Bacteroidales</taxon>
        <taxon>Barnesiellaceae</taxon>
        <taxon>Coprobacter</taxon>
    </lineage>
</organism>
<dbReference type="InterPro" id="IPR008269">
    <property type="entry name" value="Lon_proteolytic"/>
</dbReference>
<dbReference type="EMBL" id="AP023322">
    <property type="protein sequence ID" value="BCI62339.1"/>
    <property type="molecule type" value="Genomic_DNA"/>
</dbReference>
<evidence type="ECO:0000256" key="13">
    <source>
        <dbReference type="PIRSR" id="PIRSR001174-2"/>
    </source>
</evidence>
<evidence type="ECO:0000256" key="9">
    <source>
        <dbReference type="ARBA" id="ARBA00050665"/>
    </source>
</evidence>
<dbReference type="Gene3D" id="1.20.5.5270">
    <property type="match status" value="1"/>
</dbReference>
<dbReference type="EC" id="3.4.21.53" evidence="10 11"/>
<dbReference type="AlphaFoldDB" id="A0A7G1HRK1"/>
<dbReference type="InterPro" id="IPR003111">
    <property type="entry name" value="Lon_prtase_N"/>
</dbReference>
<feature type="domain" description="Lon N-terminal" evidence="17">
    <location>
        <begin position="49"/>
        <end position="244"/>
    </location>
</feature>
<dbReference type="PROSITE" id="PS01046">
    <property type="entry name" value="LON_SER"/>
    <property type="match status" value="1"/>
</dbReference>
<dbReference type="SUPFAM" id="SSF88697">
    <property type="entry name" value="PUA domain-like"/>
    <property type="match status" value="1"/>
</dbReference>
<dbReference type="Proteomes" id="UP000594042">
    <property type="component" value="Chromosome"/>
</dbReference>
<evidence type="ECO:0000256" key="5">
    <source>
        <dbReference type="ARBA" id="ARBA00022801"/>
    </source>
</evidence>
<keyword evidence="5 10" id="KW-0378">Hydrolase</keyword>
<dbReference type="Gene3D" id="3.30.230.10">
    <property type="match status" value="1"/>
</dbReference>
<dbReference type="PROSITE" id="PS51787">
    <property type="entry name" value="LON_N"/>
    <property type="match status" value="1"/>
</dbReference>
<keyword evidence="3 10" id="KW-0645">Protease</keyword>
<dbReference type="SMART" id="SM00464">
    <property type="entry name" value="LON"/>
    <property type="match status" value="1"/>
</dbReference>
<dbReference type="Pfam" id="PF02190">
    <property type="entry name" value="LON_substr_bdg"/>
    <property type="match status" value="1"/>
</dbReference>
<dbReference type="InterPro" id="IPR003959">
    <property type="entry name" value="ATPase_AAA_core"/>
</dbReference>
<dbReference type="Pfam" id="PF22667">
    <property type="entry name" value="Lon_lid"/>
    <property type="match status" value="1"/>
</dbReference>
<dbReference type="CDD" id="cd19500">
    <property type="entry name" value="RecA-like_Lon"/>
    <property type="match status" value="1"/>
</dbReference>
<dbReference type="HAMAP" id="MF_01973">
    <property type="entry name" value="lon_bact"/>
    <property type="match status" value="1"/>
</dbReference>
<dbReference type="Gene3D" id="2.30.130.40">
    <property type="entry name" value="LON domain-like"/>
    <property type="match status" value="1"/>
</dbReference>
<feature type="binding site" evidence="10 13">
    <location>
        <begin position="395"/>
        <end position="402"/>
    </location>
    <ligand>
        <name>ATP</name>
        <dbReference type="ChEBI" id="CHEBI:30616"/>
    </ligand>
</feature>
<protein>
    <recommendedName>
        <fullName evidence="10 11">Lon protease</fullName>
        <ecNumber evidence="10 11">3.4.21.53</ecNumber>
    </recommendedName>
    <alternativeName>
        <fullName evidence="10">ATP-dependent protease La</fullName>
    </alternativeName>
</protein>
<dbReference type="InterPro" id="IPR027543">
    <property type="entry name" value="Lon_bac"/>
</dbReference>
<evidence type="ECO:0000313" key="19">
    <source>
        <dbReference type="Proteomes" id="UP000594042"/>
    </source>
</evidence>
<dbReference type="InterPro" id="IPR004815">
    <property type="entry name" value="Lon_bac/euk-typ"/>
</dbReference>
<dbReference type="InterPro" id="IPR027417">
    <property type="entry name" value="P-loop_NTPase"/>
</dbReference>
<dbReference type="GO" id="GO:0006515">
    <property type="term" value="P:protein quality control for misfolded or incompletely synthesized proteins"/>
    <property type="evidence" value="ECO:0007669"/>
    <property type="project" value="UniProtKB-UniRule"/>
</dbReference>